<dbReference type="InterPro" id="IPR002156">
    <property type="entry name" value="RNaseH_domain"/>
</dbReference>
<accession>A0A8K0HBX0</accession>
<feature type="domain" description="RNase H type-1" evidence="2">
    <location>
        <begin position="141"/>
        <end position="200"/>
    </location>
</feature>
<evidence type="ECO:0000313" key="3">
    <source>
        <dbReference type="EMBL" id="KAF3449531.1"/>
    </source>
</evidence>
<dbReference type="GO" id="GO:0003676">
    <property type="term" value="F:nucleic acid binding"/>
    <property type="evidence" value="ECO:0007669"/>
    <property type="project" value="InterPro"/>
</dbReference>
<dbReference type="Proteomes" id="UP000796880">
    <property type="component" value="Unassembled WGS sequence"/>
</dbReference>
<dbReference type="OrthoDB" id="1166390at2759"/>
<reference evidence="3" key="1">
    <citation type="submission" date="2020-03" db="EMBL/GenBank/DDBJ databases">
        <title>A high-quality chromosome-level genome assembly of a woody plant with both climbing and erect habits, Rhamnella rubrinervis.</title>
        <authorList>
            <person name="Lu Z."/>
            <person name="Yang Y."/>
            <person name="Zhu X."/>
            <person name="Sun Y."/>
        </authorList>
    </citation>
    <scope>NUCLEOTIDE SEQUENCE</scope>
    <source>
        <strain evidence="3">BYM</strain>
        <tissue evidence="3">Leaf</tissue>
    </source>
</reference>
<feature type="compositionally biased region" description="Acidic residues" evidence="1">
    <location>
        <begin position="238"/>
        <end position="259"/>
    </location>
</feature>
<feature type="compositionally biased region" description="Acidic residues" evidence="1">
    <location>
        <begin position="267"/>
        <end position="292"/>
    </location>
</feature>
<keyword evidence="4" id="KW-1185">Reference proteome</keyword>
<protein>
    <recommendedName>
        <fullName evidence="2">RNase H type-1 domain-containing protein</fullName>
    </recommendedName>
</protein>
<dbReference type="InterPro" id="IPR044730">
    <property type="entry name" value="RNase_H-like_dom_plant"/>
</dbReference>
<gene>
    <name evidence="3" type="ORF">FNV43_RR10260</name>
</gene>
<evidence type="ECO:0000313" key="4">
    <source>
        <dbReference type="Proteomes" id="UP000796880"/>
    </source>
</evidence>
<name>A0A8K0HBX0_9ROSA</name>
<evidence type="ECO:0000259" key="2">
    <source>
        <dbReference type="Pfam" id="PF13456"/>
    </source>
</evidence>
<dbReference type="AlphaFoldDB" id="A0A8K0HBX0"/>
<dbReference type="CDD" id="cd06222">
    <property type="entry name" value="RNase_H_like"/>
    <property type="match status" value="1"/>
</dbReference>
<feature type="region of interest" description="Disordered" evidence="1">
    <location>
        <begin position="237"/>
        <end position="292"/>
    </location>
</feature>
<organism evidence="3 4">
    <name type="scientific">Rhamnella rubrinervis</name>
    <dbReference type="NCBI Taxonomy" id="2594499"/>
    <lineage>
        <taxon>Eukaryota</taxon>
        <taxon>Viridiplantae</taxon>
        <taxon>Streptophyta</taxon>
        <taxon>Embryophyta</taxon>
        <taxon>Tracheophyta</taxon>
        <taxon>Spermatophyta</taxon>
        <taxon>Magnoliopsida</taxon>
        <taxon>eudicotyledons</taxon>
        <taxon>Gunneridae</taxon>
        <taxon>Pentapetalae</taxon>
        <taxon>rosids</taxon>
        <taxon>fabids</taxon>
        <taxon>Rosales</taxon>
        <taxon>Rhamnaceae</taxon>
        <taxon>rhamnoid group</taxon>
        <taxon>Rhamneae</taxon>
        <taxon>Rhamnella</taxon>
    </lineage>
</organism>
<dbReference type="InterPro" id="IPR036397">
    <property type="entry name" value="RNaseH_sf"/>
</dbReference>
<sequence>MDMKRIERRPNVDGSKQILLTRRCLDASGSVASMFEKAVEASLSTQNQEHFGNVFIPLAYSLAFIWALTRESNVIQKGTIHNSVSDLLAFRSLGVTGVVSRASQIILVVWSPLPMGLLKVNTNGAADGCLGPDGCDGYFVTSRGFINGSFVVPLDSCYTFESELLGAIITIECARDFGWDHLWLECDSTYVANLLIRREEVSSGGGVFQILALLCIIGMSMGLKTISLENVEYKWSDNEDDEEEEEDLSETTNLGDDETVNIKETDNAIENENLDGDVEINSNDDDVEESDTDEVLPMAKIARLMKEREFKQAPGAMTLVKASRNVITEGLWFQRRTLMKKLQGIYEKALQWQSTIPPNVKTRIDKDHKLDGAISSQAASS</sequence>
<dbReference type="InterPro" id="IPR012337">
    <property type="entry name" value="RNaseH-like_sf"/>
</dbReference>
<dbReference type="GO" id="GO:0004523">
    <property type="term" value="F:RNA-DNA hybrid ribonuclease activity"/>
    <property type="evidence" value="ECO:0007669"/>
    <property type="project" value="InterPro"/>
</dbReference>
<evidence type="ECO:0000256" key="1">
    <source>
        <dbReference type="SAM" id="MobiDB-lite"/>
    </source>
</evidence>
<dbReference type="EMBL" id="VOIH02000004">
    <property type="protein sequence ID" value="KAF3449531.1"/>
    <property type="molecule type" value="Genomic_DNA"/>
</dbReference>
<comment type="caution">
    <text evidence="3">The sequence shown here is derived from an EMBL/GenBank/DDBJ whole genome shotgun (WGS) entry which is preliminary data.</text>
</comment>
<dbReference type="SUPFAM" id="SSF53098">
    <property type="entry name" value="Ribonuclease H-like"/>
    <property type="match status" value="1"/>
</dbReference>
<proteinExistence type="predicted"/>
<dbReference type="Pfam" id="PF13456">
    <property type="entry name" value="RVT_3"/>
    <property type="match status" value="1"/>
</dbReference>
<dbReference type="Gene3D" id="3.30.420.10">
    <property type="entry name" value="Ribonuclease H-like superfamily/Ribonuclease H"/>
    <property type="match status" value="1"/>
</dbReference>